<dbReference type="Proteomes" id="UP001501570">
    <property type="component" value="Unassembled WGS sequence"/>
</dbReference>
<proteinExistence type="inferred from homology"/>
<dbReference type="Pfam" id="PF00535">
    <property type="entry name" value="Glycos_transf_2"/>
    <property type="match status" value="1"/>
</dbReference>
<evidence type="ECO:0000313" key="4">
    <source>
        <dbReference type="EMBL" id="GAA5194936.1"/>
    </source>
</evidence>
<feature type="domain" description="Glycosyltransferase 2-like" evidence="3">
    <location>
        <begin position="2"/>
        <end position="160"/>
    </location>
</feature>
<dbReference type="InterPro" id="IPR001173">
    <property type="entry name" value="Glyco_trans_2-like"/>
</dbReference>
<keyword evidence="2" id="KW-0812">Transmembrane</keyword>
<keyword evidence="5" id="KW-1185">Reference proteome</keyword>
<evidence type="ECO:0000256" key="1">
    <source>
        <dbReference type="ARBA" id="ARBA00006739"/>
    </source>
</evidence>
<feature type="transmembrane region" description="Helical" evidence="2">
    <location>
        <begin position="265"/>
        <end position="288"/>
    </location>
</feature>
<dbReference type="PANTHER" id="PTHR48090:SF7">
    <property type="entry name" value="RFBJ PROTEIN"/>
    <property type="match status" value="1"/>
</dbReference>
<dbReference type="CDD" id="cd04179">
    <property type="entry name" value="DPM_DPG-synthase_like"/>
    <property type="match status" value="1"/>
</dbReference>
<evidence type="ECO:0000259" key="3">
    <source>
        <dbReference type="Pfam" id="PF00535"/>
    </source>
</evidence>
<gene>
    <name evidence="4" type="ORF">GCM10023322_60510</name>
</gene>
<dbReference type="EMBL" id="BAABJQ010000022">
    <property type="protein sequence ID" value="GAA5194936.1"/>
    <property type="molecule type" value="Genomic_DNA"/>
</dbReference>
<name>A0ABP9SFL4_9ACTN</name>
<keyword evidence="2" id="KW-0472">Membrane</keyword>
<organism evidence="4 5">
    <name type="scientific">Rugosimonospora acidiphila</name>
    <dbReference type="NCBI Taxonomy" id="556531"/>
    <lineage>
        <taxon>Bacteria</taxon>
        <taxon>Bacillati</taxon>
        <taxon>Actinomycetota</taxon>
        <taxon>Actinomycetes</taxon>
        <taxon>Micromonosporales</taxon>
        <taxon>Micromonosporaceae</taxon>
        <taxon>Rugosimonospora</taxon>
    </lineage>
</organism>
<protein>
    <submittedName>
        <fullName evidence="4">Glycosyltransferase family 2 protein</fullName>
    </submittedName>
</protein>
<reference evidence="5" key="1">
    <citation type="journal article" date="2019" name="Int. J. Syst. Evol. Microbiol.">
        <title>The Global Catalogue of Microorganisms (GCM) 10K type strain sequencing project: providing services to taxonomists for standard genome sequencing and annotation.</title>
        <authorList>
            <consortium name="The Broad Institute Genomics Platform"/>
            <consortium name="The Broad Institute Genome Sequencing Center for Infectious Disease"/>
            <person name="Wu L."/>
            <person name="Ma J."/>
        </authorList>
    </citation>
    <scope>NUCLEOTIDE SEQUENCE [LARGE SCALE GENOMIC DNA]</scope>
    <source>
        <strain evidence="5">JCM 18304</strain>
    </source>
</reference>
<accession>A0ABP9SFL4</accession>
<dbReference type="SUPFAM" id="SSF53448">
    <property type="entry name" value="Nucleotide-diphospho-sugar transferases"/>
    <property type="match status" value="1"/>
</dbReference>
<evidence type="ECO:0000313" key="5">
    <source>
        <dbReference type="Proteomes" id="UP001501570"/>
    </source>
</evidence>
<evidence type="ECO:0000256" key="2">
    <source>
        <dbReference type="SAM" id="Phobius"/>
    </source>
</evidence>
<feature type="transmembrane region" description="Helical" evidence="2">
    <location>
        <begin position="227"/>
        <end position="253"/>
    </location>
</feature>
<dbReference type="Gene3D" id="3.90.550.10">
    <property type="entry name" value="Spore Coat Polysaccharide Biosynthesis Protein SpsA, Chain A"/>
    <property type="match status" value="1"/>
</dbReference>
<dbReference type="InterPro" id="IPR050256">
    <property type="entry name" value="Glycosyltransferase_2"/>
</dbReference>
<dbReference type="InterPro" id="IPR029044">
    <property type="entry name" value="Nucleotide-diphossugar_trans"/>
</dbReference>
<comment type="similarity">
    <text evidence="1">Belongs to the glycosyltransferase 2 family.</text>
</comment>
<sequence>MIPCLNEEATLPLVFETMPKSIPGVDSIEVLIINDGSTDRTVEVAQELGVRHFVHHRRNQGLAYTFRDGLKGALEIGADIIVLTDGDNQYPQERIPDLIQPILDGKADVVIADRETQTIEHFSPLKKFYQRNGTKFLNLVAGTAVPDATSGFRAFSREAALKLNLVSRYSFGMETIIQSGHKRMAFAFITIKTNPKTRESRLIKSNMTHVRKSGATILRGLVTYKPYALFLTLGLFLLVVGLIPFVHYLYVILFTSLPATGSHHLQSLIIGGTILTASFFSLTLGVVADMISVNRALLEDVLTEVKRGRTSETARLTVQNLNHHENGATRERAGALRD</sequence>
<comment type="caution">
    <text evidence="4">The sequence shown here is derived from an EMBL/GenBank/DDBJ whole genome shotgun (WGS) entry which is preliminary data.</text>
</comment>
<dbReference type="PANTHER" id="PTHR48090">
    <property type="entry name" value="UNDECAPRENYL-PHOSPHATE 4-DEOXY-4-FORMAMIDO-L-ARABINOSE TRANSFERASE-RELATED"/>
    <property type="match status" value="1"/>
</dbReference>
<keyword evidence="2" id="KW-1133">Transmembrane helix</keyword>